<name>A0A5B7FMV7_PORTR</name>
<comment type="caution">
    <text evidence="1">The sequence shown here is derived from an EMBL/GenBank/DDBJ whole genome shotgun (WGS) entry which is preliminary data.</text>
</comment>
<reference evidence="1 2" key="1">
    <citation type="submission" date="2019-05" db="EMBL/GenBank/DDBJ databases">
        <title>Another draft genome of Portunus trituberculatus and its Hox gene families provides insights of decapod evolution.</title>
        <authorList>
            <person name="Jeong J.-H."/>
            <person name="Song I."/>
            <person name="Kim S."/>
            <person name="Choi T."/>
            <person name="Kim D."/>
            <person name="Ryu S."/>
            <person name="Kim W."/>
        </authorList>
    </citation>
    <scope>NUCLEOTIDE SEQUENCE [LARGE SCALE GENOMIC DNA]</scope>
    <source>
        <tissue evidence="1">Muscle</tissue>
    </source>
</reference>
<evidence type="ECO:0000313" key="1">
    <source>
        <dbReference type="EMBL" id="MPC46539.1"/>
    </source>
</evidence>
<evidence type="ECO:0000313" key="2">
    <source>
        <dbReference type="Proteomes" id="UP000324222"/>
    </source>
</evidence>
<sequence length="66" mass="7421">MKALHERDASATRAHPSLFCGLRLSHQWCQYVQENTEHYSLPLPPRLSLQPCLNLPCPSLCCVGAM</sequence>
<gene>
    <name evidence="1" type="ORF">E2C01_040259</name>
</gene>
<dbReference type="Proteomes" id="UP000324222">
    <property type="component" value="Unassembled WGS sequence"/>
</dbReference>
<organism evidence="1 2">
    <name type="scientific">Portunus trituberculatus</name>
    <name type="common">Swimming crab</name>
    <name type="synonym">Neptunus trituberculatus</name>
    <dbReference type="NCBI Taxonomy" id="210409"/>
    <lineage>
        <taxon>Eukaryota</taxon>
        <taxon>Metazoa</taxon>
        <taxon>Ecdysozoa</taxon>
        <taxon>Arthropoda</taxon>
        <taxon>Crustacea</taxon>
        <taxon>Multicrustacea</taxon>
        <taxon>Malacostraca</taxon>
        <taxon>Eumalacostraca</taxon>
        <taxon>Eucarida</taxon>
        <taxon>Decapoda</taxon>
        <taxon>Pleocyemata</taxon>
        <taxon>Brachyura</taxon>
        <taxon>Eubrachyura</taxon>
        <taxon>Portunoidea</taxon>
        <taxon>Portunidae</taxon>
        <taxon>Portuninae</taxon>
        <taxon>Portunus</taxon>
    </lineage>
</organism>
<protein>
    <submittedName>
        <fullName evidence="1">Uncharacterized protein</fullName>
    </submittedName>
</protein>
<dbReference type="EMBL" id="VSRR010007259">
    <property type="protein sequence ID" value="MPC46539.1"/>
    <property type="molecule type" value="Genomic_DNA"/>
</dbReference>
<proteinExistence type="predicted"/>
<accession>A0A5B7FMV7</accession>
<dbReference type="AlphaFoldDB" id="A0A5B7FMV7"/>
<keyword evidence="2" id="KW-1185">Reference proteome</keyword>